<accession>A0A7S3G0N7</accession>
<feature type="chain" id="PRO_5030934005" evidence="2">
    <location>
        <begin position="27"/>
        <end position="141"/>
    </location>
</feature>
<evidence type="ECO:0000256" key="2">
    <source>
        <dbReference type="SAM" id="SignalP"/>
    </source>
</evidence>
<reference evidence="3" key="1">
    <citation type="submission" date="2021-01" db="EMBL/GenBank/DDBJ databases">
        <authorList>
            <person name="Corre E."/>
            <person name="Pelletier E."/>
            <person name="Niang G."/>
            <person name="Scheremetjew M."/>
            <person name="Finn R."/>
            <person name="Kale V."/>
            <person name="Holt S."/>
            <person name="Cochrane G."/>
            <person name="Meng A."/>
            <person name="Brown T."/>
            <person name="Cohen L."/>
        </authorList>
    </citation>
    <scope>NUCLEOTIDE SEQUENCE</scope>
    <source>
        <strain evidence="3">NIES-2562</strain>
    </source>
</reference>
<proteinExistence type="predicted"/>
<keyword evidence="2" id="KW-0732">Signal</keyword>
<dbReference type="EMBL" id="HBIB01006823">
    <property type="protein sequence ID" value="CAE0242082.1"/>
    <property type="molecule type" value="Transcribed_RNA"/>
</dbReference>
<name>A0A7S3G0N7_9EUKA</name>
<feature type="compositionally biased region" description="Acidic residues" evidence="1">
    <location>
        <begin position="29"/>
        <end position="39"/>
    </location>
</feature>
<gene>
    <name evidence="3" type="ORF">PBIL07802_LOCUS4246</name>
</gene>
<feature type="signal peptide" evidence="2">
    <location>
        <begin position="1"/>
        <end position="26"/>
    </location>
</feature>
<dbReference type="AlphaFoldDB" id="A0A7S3G0N7"/>
<feature type="region of interest" description="Disordered" evidence="1">
    <location>
        <begin position="26"/>
        <end position="45"/>
    </location>
</feature>
<sequence length="141" mass="15634">MTSSTHSLLSLHLSLASLAQLRWRQGEEKTDEDVDDGDGHDEREEWKNNADTHYHVHLCVVRRLPQFGSAVTGRYRARDVALSSSHLRWEVAASAVEKADGSEEEGGIGGGIDHCVARLVVYARRQLRRGVSMREGKGEVG</sequence>
<evidence type="ECO:0000256" key="1">
    <source>
        <dbReference type="SAM" id="MobiDB-lite"/>
    </source>
</evidence>
<protein>
    <submittedName>
        <fullName evidence="3">Uncharacterized protein</fullName>
    </submittedName>
</protein>
<organism evidence="3">
    <name type="scientific">Palpitomonas bilix</name>
    <dbReference type="NCBI Taxonomy" id="652834"/>
    <lineage>
        <taxon>Eukaryota</taxon>
        <taxon>Eukaryota incertae sedis</taxon>
    </lineage>
</organism>
<evidence type="ECO:0000313" key="3">
    <source>
        <dbReference type="EMBL" id="CAE0242082.1"/>
    </source>
</evidence>